<dbReference type="EMBL" id="JASJOT010000035">
    <property type="protein sequence ID" value="MDJ1497761.1"/>
    <property type="molecule type" value="Genomic_DNA"/>
</dbReference>
<dbReference type="PANTHER" id="PTHR32060">
    <property type="entry name" value="TAIL-SPECIFIC PROTEASE"/>
    <property type="match status" value="1"/>
</dbReference>
<dbReference type="Proteomes" id="UP001228581">
    <property type="component" value="Unassembled WGS sequence"/>
</dbReference>
<reference evidence="2 3" key="1">
    <citation type="submission" date="2023-05" db="EMBL/GenBank/DDBJ databases">
        <authorList>
            <person name="Zhang X."/>
        </authorList>
    </citation>
    <scope>NUCLEOTIDE SEQUENCE [LARGE SCALE GENOMIC DNA]</scope>
    <source>
        <strain evidence="2 3">DM2B3-1</strain>
    </source>
</reference>
<evidence type="ECO:0000313" key="2">
    <source>
        <dbReference type="EMBL" id="MDJ1497761.1"/>
    </source>
</evidence>
<dbReference type="Gene3D" id="2.30.42.10">
    <property type="match status" value="1"/>
</dbReference>
<dbReference type="Gene3D" id="3.90.226.10">
    <property type="entry name" value="2-enoyl-CoA Hydratase, Chain A, domain 1"/>
    <property type="match status" value="1"/>
</dbReference>
<feature type="domain" description="Tail specific protease" evidence="1">
    <location>
        <begin position="179"/>
        <end position="378"/>
    </location>
</feature>
<dbReference type="SUPFAM" id="SSF52096">
    <property type="entry name" value="ClpP/crotonase"/>
    <property type="match status" value="1"/>
</dbReference>
<evidence type="ECO:0000259" key="1">
    <source>
        <dbReference type="SMART" id="SM00245"/>
    </source>
</evidence>
<dbReference type="InterPro" id="IPR036034">
    <property type="entry name" value="PDZ_sf"/>
</dbReference>
<sequence>MYKFSQYLIIVFLAIISCRNESNEPQLTNNQNESFNDSLFALIKETYFWESSLPPKTSFFTSDVITPADIVLKARTYSPKNPATDKNIDKWSTIISLADWSNSVEGKFDDFGCIFRFYSKDDLRIALVQPNSVAGQAGLRRGSKVYSINGIPANDTYGVQLETEIGSQRTIRLSLDYNGKDSLVTLNRTLYDFNPIISSNLFRTVNHTIGYLHIQSFMSSTVRVFKEKITGFQKQNIDALIIDLRYNGGGLISAMEELANVLAPASAQFKVMYSIKHNENYKEFNANTLFAGSDIKLNVKKIYFITTRNTASASEMLIHSLSPYMNIKKVGKPTYGKLMGMYTIPLHRYTLIPVSFMVFNSLGQHDNFMGLNPDIYQSDDLLNEFNEKEECIKAIIADIEISENGKGATTLSHKKNTLSDDYHLLGTSTVFNGAYKTRKSK</sequence>
<dbReference type="Gene3D" id="3.30.750.170">
    <property type="match status" value="1"/>
</dbReference>
<gene>
    <name evidence="2" type="ORF">QNI19_32775</name>
</gene>
<dbReference type="CDD" id="cd07561">
    <property type="entry name" value="Peptidase_S41_CPP_like"/>
    <property type="match status" value="1"/>
</dbReference>
<proteinExistence type="predicted"/>
<dbReference type="PROSITE" id="PS51257">
    <property type="entry name" value="PROKAR_LIPOPROTEIN"/>
    <property type="match status" value="1"/>
</dbReference>
<dbReference type="SUPFAM" id="SSF50156">
    <property type="entry name" value="PDZ domain-like"/>
    <property type="match status" value="1"/>
</dbReference>
<name>A0ABT7CVF8_9BACT</name>
<organism evidence="2 3">
    <name type="scientific">Xanthocytophaga flava</name>
    <dbReference type="NCBI Taxonomy" id="3048013"/>
    <lineage>
        <taxon>Bacteria</taxon>
        <taxon>Pseudomonadati</taxon>
        <taxon>Bacteroidota</taxon>
        <taxon>Cytophagia</taxon>
        <taxon>Cytophagales</taxon>
        <taxon>Rhodocytophagaceae</taxon>
        <taxon>Xanthocytophaga</taxon>
    </lineage>
</organism>
<dbReference type="Pfam" id="PF03572">
    <property type="entry name" value="Peptidase_S41"/>
    <property type="match status" value="1"/>
</dbReference>
<evidence type="ECO:0000313" key="3">
    <source>
        <dbReference type="Proteomes" id="UP001228581"/>
    </source>
</evidence>
<accession>A0ABT7CVF8</accession>
<dbReference type="InterPro" id="IPR029045">
    <property type="entry name" value="ClpP/crotonase-like_dom_sf"/>
</dbReference>
<comment type="caution">
    <text evidence="2">The sequence shown here is derived from an EMBL/GenBank/DDBJ whole genome shotgun (WGS) entry which is preliminary data.</text>
</comment>
<keyword evidence="3" id="KW-1185">Reference proteome</keyword>
<dbReference type="PANTHER" id="PTHR32060:SF30">
    <property type="entry name" value="CARBOXY-TERMINAL PROCESSING PROTEASE CTPA"/>
    <property type="match status" value="1"/>
</dbReference>
<dbReference type="InterPro" id="IPR005151">
    <property type="entry name" value="Tail-specific_protease"/>
</dbReference>
<dbReference type="SMART" id="SM00245">
    <property type="entry name" value="TSPc"/>
    <property type="match status" value="1"/>
</dbReference>
<protein>
    <submittedName>
        <fullName evidence="2">S41 family peptidase</fullName>
    </submittedName>
</protein>